<evidence type="ECO:0000256" key="7">
    <source>
        <dbReference type="RuleBase" id="RU361210"/>
    </source>
</evidence>
<dbReference type="PIRSF" id="PIRSF016325">
    <property type="entry name" value="Phstyr_phstse_ac"/>
    <property type="match status" value="1"/>
</dbReference>
<dbReference type="KEGG" id="ota:OT_ostta02g01070"/>
<dbReference type="InParanoid" id="Q01EW5"/>
<dbReference type="InterPro" id="IPR004327">
    <property type="entry name" value="Phstyr_phstse_ac"/>
</dbReference>
<dbReference type="OMA" id="DACHISP"/>
<name>Q01EW5_OSTTA</name>
<comment type="subcellular location">
    <subcellularLocation>
        <location evidence="2 7">Cytoplasm</location>
    </subcellularLocation>
</comment>
<dbReference type="Pfam" id="PF03095">
    <property type="entry name" value="PTPA"/>
    <property type="match status" value="1"/>
</dbReference>
<keyword evidence="4 7" id="KW-0963">Cytoplasm</keyword>
<dbReference type="STRING" id="70448.Q01EW5"/>
<organism evidence="8 9">
    <name type="scientific">Ostreococcus tauri</name>
    <name type="common">Marine green alga</name>
    <dbReference type="NCBI Taxonomy" id="70448"/>
    <lineage>
        <taxon>Eukaryota</taxon>
        <taxon>Viridiplantae</taxon>
        <taxon>Chlorophyta</taxon>
        <taxon>Mamiellophyceae</taxon>
        <taxon>Mamiellales</taxon>
        <taxon>Bathycoccaceae</taxon>
        <taxon>Ostreococcus</taxon>
    </lineage>
</organism>
<comment type="function">
    <text evidence="7">PPIases accelerate the folding of proteins. It catalyzes the cis-trans isomerization of proline imidic peptide bonds in oligopeptides.</text>
</comment>
<dbReference type="InterPro" id="IPR037218">
    <property type="entry name" value="PTPA_sf"/>
</dbReference>
<protein>
    <recommendedName>
        <fullName evidence="7">Serine/threonine-protein phosphatase 2A activator</fullName>
        <ecNumber evidence="7">5.2.1.8</ecNumber>
    </recommendedName>
    <alternativeName>
        <fullName evidence="7">Phosphotyrosyl phosphatase activator</fullName>
    </alternativeName>
</protein>
<evidence type="ECO:0000256" key="3">
    <source>
        <dbReference type="ARBA" id="ARBA00011019"/>
    </source>
</evidence>
<dbReference type="Gene3D" id="1.20.120.1150">
    <property type="match status" value="1"/>
</dbReference>
<keyword evidence="9" id="KW-1185">Reference proteome</keyword>
<reference evidence="9" key="1">
    <citation type="journal article" date="2006" name="Proc. Natl. Acad. Sci. U.S.A.">
        <title>Genome analysis of the smallest free-living eukaryote Ostreococcus tauri unveils many unique features.</title>
        <authorList>
            <person name="Derelle E."/>
            <person name="Ferraz C."/>
            <person name="Rombauts S."/>
            <person name="Rouze P."/>
            <person name="Worden A.Z."/>
            <person name="Robbens S."/>
            <person name="Partensky F."/>
            <person name="Degroeve S."/>
            <person name="Echeynie S."/>
            <person name="Cooke R."/>
            <person name="Saeys Y."/>
            <person name="Wuyts J."/>
            <person name="Jabbari K."/>
            <person name="Bowler C."/>
            <person name="Panaud O."/>
            <person name="Piegu B."/>
            <person name="Ball S.G."/>
            <person name="Ral J.-P."/>
            <person name="Bouget F.-Y."/>
            <person name="Piganeau G."/>
            <person name="De Baets B."/>
            <person name="Picard A."/>
            <person name="Delseny M."/>
            <person name="Demaille J."/>
            <person name="Van de Peer Y."/>
            <person name="Moreau H."/>
        </authorList>
    </citation>
    <scope>NUCLEOTIDE SEQUENCE [LARGE SCALE GENOMIC DNA]</scope>
    <source>
        <strain evidence="9">OTTH 0595 / CCAP 157/2 / RCC745</strain>
    </source>
</reference>
<dbReference type="PANTHER" id="PTHR10012:SF0">
    <property type="entry name" value="SERINE_THREONINE-PROTEIN PHOSPHATASE 2A ACTIVATOR"/>
    <property type="match status" value="1"/>
</dbReference>
<evidence type="ECO:0000313" key="9">
    <source>
        <dbReference type="Proteomes" id="UP000009170"/>
    </source>
</evidence>
<reference evidence="8 9" key="2">
    <citation type="journal article" date="2014" name="BMC Genomics">
        <title>An improved genome of the model marine alga Ostreococcus tauri unfolds by assessing Illumina de novo assemblies.</title>
        <authorList>
            <person name="Blanc-Mathieu R."/>
            <person name="Verhelst B."/>
            <person name="Derelle E."/>
            <person name="Rombauts S."/>
            <person name="Bouget F.Y."/>
            <person name="Carre I."/>
            <person name="Chateau A."/>
            <person name="Eyre-Walker A."/>
            <person name="Grimsley N."/>
            <person name="Moreau H."/>
            <person name="Piegu B."/>
            <person name="Rivals E."/>
            <person name="Schackwitz W."/>
            <person name="Van de Peer Y."/>
            <person name="Piganeau G."/>
        </authorList>
    </citation>
    <scope>NUCLEOTIDE SEQUENCE [LARGE SCALE GENOMIC DNA]</scope>
    <source>
        <strain evidence="9">OTTH 0595 / CCAP 157/2 / RCC745</strain>
    </source>
</reference>
<comment type="caution">
    <text evidence="8">The sequence shown here is derived from an EMBL/GenBank/DDBJ whole genome shotgun (WGS) entry which is preliminary data.</text>
</comment>
<dbReference type="InterPro" id="IPR043170">
    <property type="entry name" value="PTPA_C_lid"/>
</dbReference>
<dbReference type="EMBL" id="CAID01000002">
    <property type="protein sequence ID" value="CAL52137.2"/>
    <property type="molecule type" value="Genomic_DNA"/>
</dbReference>
<dbReference type="GO" id="GO:0000159">
    <property type="term" value="C:protein phosphatase type 2A complex"/>
    <property type="evidence" value="ECO:0007669"/>
    <property type="project" value="TreeGrafter"/>
</dbReference>
<dbReference type="RefSeq" id="XP_003074870.1">
    <property type="nucleotide sequence ID" value="XM_003074822.1"/>
</dbReference>
<evidence type="ECO:0000256" key="5">
    <source>
        <dbReference type="ARBA" id="ARBA00023110"/>
    </source>
</evidence>
<comment type="similarity">
    <text evidence="3 7">Belongs to the PTPA-type PPIase family.</text>
</comment>
<dbReference type="Proteomes" id="UP000009170">
    <property type="component" value="Unassembled WGS sequence"/>
</dbReference>
<dbReference type="GO" id="GO:0005737">
    <property type="term" value="C:cytoplasm"/>
    <property type="evidence" value="ECO:0007669"/>
    <property type="project" value="UniProtKB-SubCell"/>
</dbReference>
<keyword evidence="6 7" id="KW-0413">Isomerase</keyword>
<dbReference type="GO" id="GO:0007052">
    <property type="term" value="P:mitotic spindle organization"/>
    <property type="evidence" value="ECO:0007669"/>
    <property type="project" value="TreeGrafter"/>
</dbReference>
<dbReference type="GO" id="GO:0003755">
    <property type="term" value="F:peptidyl-prolyl cis-trans isomerase activity"/>
    <property type="evidence" value="ECO:0007669"/>
    <property type="project" value="UniProtKB-KW"/>
</dbReference>
<sequence length="304" mass="34056">MSNATSAVNSANLMPKASINTFADMAKFKISPARTALLDYIEGVGDSLARASVCSTTANRCNWAIDRVISFLCCIEDRLKLFPRTTPSTRFGDPNFRIWSQHLQICSKGLVGDITPPERQDLKLELEEYLQNSFGNPLRLDYGTGHELNFVAFLCCLEKTGIATTEQRSLVALNIFARYTSLIRIIQRHFRLEPAGSHGVWGLDDYCFIPFLWGAAQLQHETSTPRNILDANFPCGGLFFESCTHVKQTKSGPLTVVSPVLASLSTVRTWSKVFEGLLKMYCGECLDKFQIMQHFHFGVILQLE</sequence>
<gene>
    <name evidence="8" type="ORF">OT_ostta02g01070</name>
</gene>
<accession>Q01EW5</accession>
<proteinExistence type="inferred from homology"/>
<dbReference type="OrthoDB" id="16120at2759"/>
<evidence type="ECO:0000256" key="4">
    <source>
        <dbReference type="ARBA" id="ARBA00022490"/>
    </source>
</evidence>
<dbReference type="GeneID" id="9837120"/>
<dbReference type="GO" id="GO:0005634">
    <property type="term" value="C:nucleus"/>
    <property type="evidence" value="ECO:0007669"/>
    <property type="project" value="TreeGrafter"/>
</dbReference>
<dbReference type="GO" id="GO:0008160">
    <property type="term" value="F:protein tyrosine phosphatase activator activity"/>
    <property type="evidence" value="ECO:0007669"/>
    <property type="project" value="TreeGrafter"/>
</dbReference>
<evidence type="ECO:0000256" key="6">
    <source>
        <dbReference type="ARBA" id="ARBA00023235"/>
    </source>
</evidence>
<dbReference type="CDD" id="cd04087">
    <property type="entry name" value="PTPA"/>
    <property type="match status" value="1"/>
</dbReference>
<comment type="catalytic activity">
    <reaction evidence="1 7">
        <text>[protein]-peptidylproline (omega=180) = [protein]-peptidylproline (omega=0)</text>
        <dbReference type="Rhea" id="RHEA:16237"/>
        <dbReference type="Rhea" id="RHEA-COMP:10747"/>
        <dbReference type="Rhea" id="RHEA-COMP:10748"/>
        <dbReference type="ChEBI" id="CHEBI:83833"/>
        <dbReference type="ChEBI" id="CHEBI:83834"/>
        <dbReference type="EC" id="5.2.1.8"/>
    </reaction>
</comment>
<dbReference type="EC" id="5.2.1.8" evidence="7"/>
<dbReference type="SUPFAM" id="SSF140984">
    <property type="entry name" value="PTPA-like"/>
    <property type="match status" value="1"/>
</dbReference>
<evidence type="ECO:0000313" key="8">
    <source>
        <dbReference type="EMBL" id="CAL52137.2"/>
    </source>
</evidence>
<keyword evidence="5 7" id="KW-0697">Rotamase</keyword>
<evidence type="ECO:0000256" key="2">
    <source>
        <dbReference type="ARBA" id="ARBA00004496"/>
    </source>
</evidence>
<dbReference type="FunCoup" id="Q01EW5">
    <property type="interactions" value="1675"/>
</dbReference>
<evidence type="ECO:0000256" key="1">
    <source>
        <dbReference type="ARBA" id="ARBA00000971"/>
    </source>
</evidence>
<dbReference type="PANTHER" id="PTHR10012">
    <property type="entry name" value="SERINE/THREONINE-PROTEIN PHOSPHATASE 2A REGULATORY SUBUNIT B"/>
    <property type="match status" value="1"/>
</dbReference>
<dbReference type="AlphaFoldDB" id="Q01EW5"/>